<reference evidence="4" key="1">
    <citation type="submission" date="2022-01" db="EMBL/GenBank/DDBJ databases">
        <title>Lysobacter chinensis sp. nov., a bacterium isolated from cow dung compost.</title>
        <authorList>
            <person name="Zhou L.Y."/>
        </authorList>
    </citation>
    <scope>NUCLEOTIDE SEQUENCE [LARGE SCALE GENOMIC DNA]</scope>
    <source>
        <strain evidence="4">TLK-CK17</strain>
    </source>
</reference>
<dbReference type="RefSeq" id="WP_237053829.1">
    <property type="nucleotide sequence ID" value="NZ_JAKJPO010000003.1"/>
</dbReference>
<reference evidence="3 4" key="3">
    <citation type="submission" date="2022-01" db="EMBL/GenBank/DDBJ databases">
        <authorList>
            <person name="Zhou L.Y."/>
        </authorList>
    </citation>
    <scope>NUCLEOTIDE SEQUENCE [LARGE SCALE GENOMIC DNA]</scope>
    <source>
        <strain evidence="3 4">TLK-CK17</strain>
    </source>
</reference>
<dbReference type="InterPro" id="IPR007730">
    <property type="entry name" value="SPOR-like_dom"/>
</dbReference>
<reference evidence="3 4" key="2">
    <citation type="submission" date="2022-01" db="EMBL/GenBank/DDBJ databases">
        <title>Lysobacter chinensis sp. nov., a bacterium isolated from cow dung compost.</title>
        <authorList>
            <person name="Liu Y."/>
        </authorList>
    </citation>
    <scope>NUCLEOTIDE SEQUENCE [LARGE SCALE GENOMIC DNA]</scope>
    <source>
        <strain evidence="3 4">TLK-CK17</strain>
    </source>
</reference>
<evidence type="ECO:0000313" key="3">
    <source>
        <dbReference type="EMBL" id="MCF7221392.1"/>
    </source>
</evidence>
<evidence type="ECO:0000256" key="1">
    <source>
        <dbReference type="SAM" id="MobiDB-lite"/>
    </source>
</evidence>
<protein>
    <recommendedName>
        <fullName evidence="2">SPOR domain-containing protein</fullName>
    </recommendedName>
</protein>
<accession>A0ABS9HTI1</accession>
<gene>
    <name evidence="3" type="ORF">L3V18_06250</name>
</gene>
<dbReference type="PROSITE" id="PS51724">
    <property type="entry name" value="SPOR"/>
    <property type="match status" value="1"/>
</dbReference>
<comment type="caution">
    <text evidence="3">The sequence shown here is derived from an EMBL/GenBank/DDBJ whole genome shotgun (WGS) entry which is preliminary data.</text>
</comment>
<organism evidence="3 4">
    <name type="scientific">Marilutibacter chinensis</name>
    <dbReference type="NCBI Taxonomy" id="2912247"/>
    <lineage>
        <taxon>Bacteria</taxon>
        <taxon>Pseudomonadati</taxon>
        <taxon>Pseudomonadota</taxon>
        <taxon>Gammaproteobacteria</taxon>
        <taxon>Lysobacterales</taxon>
        <taxon>Lysobacteraceae</taxon>
        <taxon>Marilutibacter</taxon>
    </lineage>
</organism>
<dbReference type="InterPro" id="IPR036680">
    <property type="entry name" value="SPOR-like_sf"/>
</dbReference>
<evidence type="ECO:0000259" key="2">
    <source>
        <dbReference type="PROSITE" id="PS51724"/>
    </source>
</evidence>
<proteinExistence type="predicted"/>
<dbReference type="Proteomes" id="UP001430796">
    <property type="component" value="Unassembled WGS sequence"/>
</dbReference>
<dbReference type="EMBL" id="JAKJPO010000003">
    <property type="protein sequence ID" value="MCF7221392.1"/>
    <property type="molecule type" value="Genomic_DNA"/>
</dbReference>
<sequence length="222" mass="23576">MLIRALIVFLAVLNLGVAAWWTFRADPMPPTPEPVPLGVARLQLVSEQPPPAVDDREASGNDVAAPEPVEAVRCFSFGPFDTDAAALARTALAPMVVRIVPRQQEEGETQAWRVYLPPFADADDVQAAARALSEAGISDMFVVRNGIEAHSIALGRYGSETAAQRRVAALAEKGFNARLAPIGSGPARVWFDVDAGPDFDPARAQTAAGASGHEQIECLPTP</sequence>
<keyword evidence="4" id="KW-1185">Reference proteome</keyword>
<feature type="domain" description="SPOR" evidence="2">
    <location>
        <begin position="64"/>
        <end position="145"/>
    </location>
</feature>
<feature type="region of interest" description="Disordered" evidence="1">
    <location>
        <begin position="203"/>
        <end position="222"/>
    </location>
</feature>
<dbReference type="SUPFAM" id="SSF110997">
    <property type="entry name" value="Sporulation related repeat"/>
    <property type="match status" value="1"/>
</dbReference>
<evidence type="ECO:0000313" key="4">
    <source>
        <dbReference type="Proteomes" id="UP001430796"/>
    </source>
</evidence>
<name>A0ABS9HTI1_9GAMM</name>